<gene>
    <name evidence="2" type="ORF">QVD17_37828</name>
</gene>
<proteinExistence type="predicted"/>
<protein>
    <submittedName>
        <fullName evidence="2">Uncharacterized protein</fullName>
    </submittedName>
</protein>
<keyword evidence="3" id="KW-1185">Reference proteome</keyword>
<dbReference type="Proteomes" id="UP001229421">
    <property type="component" value="Unassembled WGS sequence"/>
</dbReference>
<organism evidence="2 3">
    <name type="scientific">Tagetes erecta</name>
    <name type="common">African marigold</name>
    <dbReference type="NCBI Taxonomy" id="13708"/>
    <lineage>
        <taxon>Eukaryota</taxon>
        <taxon>Viridiplantae</taxon>
        <taxon>Streptophyta</taxon>
        <taxon>Embryophyta</taxon>
        <taxon>Tracheophyta</taxon>
        <taxon>Spermatophyta</taxon>
        <taxon>Magnoliopsida</taxon>
        <taxon>eudicotyledons</taxon>
        <taxon>Gunneridae</taxon>
        <taxon>Pentapetalae</taxon>
        <taxon>asterids</taxon>
        <taxon>campanulids</taxon>
        <taxon>Asterales</taxon>
        <taxon>Asteraceae</taxon>
        <taxon>Asteroideae</taxon>
        <taxon>Heliantheae alliance</taxon>
        <taxon>Tageteae</taxon>
        <taxon>Tagetes</taxon>
    </lineage>
</organism>
<reference evidence="2" key="1">
    <citation type="journal article" date="2023" name="bioRxiv">
        <title>Improved chromosome-level genome assembly for marigold (Tagetes erecta).</title>
        <authorList>
            <person name="Jiang F."/>
            <person name="Yuan L."/>
            <person name="Wang S."/>
            <person name="Wang H."/>
            <person name="Xu D."/>
            <person name="Wang A."/>
            <person name="Fan W."/>
        </authorList>
    </citation>
    <scope>NUCLEOTIDE SEQUENCE</scope>
    <source>
        <strain evidence="2">WSJ</strain>
        <tissue evidence="2">Leaf</tissue>
    </source>
</reference>
<evidence type="ECO:0000313" key="3">
    <source>
        <dbReference type="Proteomes" id="UP001229421"/>
    </source>
</evidence>
<evidence type="ECO:0000256" key="1">
    <source>
        <dbReference type="SAM" id="MobiDB-lite"/>
    </source>
</evidence>
<sequence>MRDRKRGREDDMLLSLRLLKPGNMDDYYEMVLEAAGRTGRNPHSLPPSKRRKGSYADDDRADAGMKLSASQVPSKKTLDPIERDRIPFD</sequence>
<feature type="compositionally biased region" description="Basic and acidic residues" evidence="1">
    <location>
        <begin position="54"/>
        <end position="63"/>
    </location>
</feature>
<name>A0AAD8JZ25_TARER</name>
<feature type="region of interest" description="Disordered" evidence="1">
    <location>
        <begin position="35"/>
        <end position="89"/>
    </location>
</feature>
<accession>A0AAD8JZ25</accession>
<dbReference type="EMBL" id="JAUHHV010000010">
    <property type="protein sequence ID" value="KAK1411281.1"/>
    <property type="molecule type" value="Genomic_DNA"/>
</dbReference>
<dbReference type="AlphaFoldDB" id="A0AAD8JZ25"/>
<evidence type="ECO:0000313" key="2">
    <source>
        <dbReference type="EMBL" id="KAK1411281.1"/>
    </source>
</evidence>
<comment type="caution">
    <text evidence="2">The sequence shown here is derived from an EMBL/GenBank/DDBJ whole genome shotgun (WGS) entry which is preliminary data.</text>
</comment>
<feature type="compositionally biased region" description="Basic and acidic residues" evidence="1">
    <location>
        <begin position="76"/>
        <end position="89"/>
    </location>
</feature>